<dbReference type="EMBL" id="VSSQ01003995">
    <property type="protein sequence ID" value="MPM23284.1"/>
    <property type="molecule type" value="Genomic_DNA"/>
</dbReference>
<protein>
    <submittedName>
        <fullName evidence="1">Uncharacterized protein</fullName>
    </submittedName>
</protein>
<proteinExistence type="predicted"/>
<organism evidence="1">
    <name type="scientific">bioreactor metagenome</name>
    <dbReference type="NCBI Taxonomy" id="1076179"/>
    <lineage>
        <taxon>unclassified sequences</taxon>
        <taxon>metagenomes</taxon>
        <taxon>ecological metagenomes</taxon>
    </lineage>
</organism>
<name>A0A644YAX3_9ZZZZ</name>
<gene>
    <name evidence="1" type="ORF">SDC9_69755</name>
</gene>
<reference evidence="1" key="1">
    <citation type="submission" date="2019-08" db="EMBL/GenBank/DDBJ databases">
        <authorList>
            <person name="Kucharzyk K."/>
            <person name="Murdoch R.W."/>
            <person name="Higgins S."/>
            <person name="Loffler F."/>
        </authorList>
    </citation>
    <scope>NUCLEOTIDE SEQUENCE</scope>
</reference>
<dbReference type="AlphaFoldDB" id="A0A644YAX3"/>
<evidence type="ECO:0000313" key="1">
    <source>
        <dbReference type="EMBL" id="MPM23284.1"/>
    </source>
</evidence>
<accession>A0A644YAX3</accession>
<comment type="caution">
    <text evidence="1">The sequence shown here is derived from an EMBL/GenBank/DDBJ whole genome shotgun (WGS) entry which is preliminary data.</text>
</comment>
<sequence>MGLDFSLSALEQQQFLAAIKSGIYRELCQNGLLTEDQADRLIARTRLPLSEGGQDHVGE</sequence>